<evidence type="ECO:0000259" key="2">
    <source>
        <dbReference type="Pfam" id="PF13873"/>
    </source>
</evidence>
<dbReference type="RefSeq" id="XP_041422500.1">
    <property type="nucleotide sequence ID" value="XM_041566566.1"/>
</dbReference>
<feature type="domain" description="Myb/SANT-like DNA-binding" evidence="2">
    <location>
        <begin position="18"/>
        <end position="94"/>
    </location>
</feature>
<dbReference type="PANTHER" id="PTHR23098">
    <property type="entry name" value="AGAP001331-PA-RELATED"/>
    <property type="match status" value="1"/>
</dbReference>
<protein>
    <submittedName>
        <fullName evidence="4">Uncharacterized protein LOC121394761 isoform X2</fullName>
    </submittedName>
</protein>
<feature type="compositionally biased region" description="Low complexity" evidence="1">
    <location>
        <begin position="235"/>
        <end position="245"/>
    </location>
</feature>
<feature type="region of interest" description="Disordered" evidence="1">
    <location>
        <begin position="133"/>
        <end position="259"/>
    </location>
</feature>
<gene>
    <name evidence="4" type="primary">LOC121394761</name>
</gene>
<evidence type="ECO:0000313" key="4">
    <source>
        <dbReference type="RefSeq" id="XP_041422500.1"/>
    </source>
</evidence>
<sequence>MAADDNSESGGHTTKAGRNIKFTFDENCALVDKVVQYYDHIYGHLAPKTSQARKRALWLRICEAVNAVGAHPRTIDNCKKRVSDIKRLLKKKLAEEKKYARGTGGGAPHEIHYLEYEEDFKKVMGPDIVDGIDGHIDTDDSAVSSRSVVTGNHENPTQMLNSTQGTCSSATTGGPSDIDDTDLSNQHDASEDNILYSSDFPGKSTEAMENEPGTSQKTASSQGETSTNEAEKSQTSDTIDSTTSTNAMPSSKKRNKKKKHTCDCDIHLTEVKEIIQKVDNKVDFLLQKMEPLLKVSFVIQQDAEQQSQV</sequence>
<dbReference type="GO" id="GO:0005634">
    <property type="term" value="C:nucleus"/>
    <property type="evidence" value="ECO:0007669"/>
    <property type="project" value="TreeGrafter"/>
</dbReference>
<dbReference type="Proteomes" id="UP000186698">
    <property type="component" value="Chromosome 6L"/>
</dbReference>
<keyword evidence="3" id="KW-1185">Reference proteome</keyword>
<proteinExistence type="predicted"/>
<dbReference type="InterPro" id="IPR028002">
    <property type="entry name" value="Myb_DNA-bind_5"/>
</dbReference>
<evidence type="ECO:0000256" key="1">
    <source>
        <dbReference type="SAM" id="MobiDB-lite"/>
    </source>
</evidence>
<dbReference type="AlphaFoldDB" id="A0A8J1KYX0"/>
<organism evidence="3 4">
    <name type="scientific">Xenopus laevis</name>
    <name type="common">African clawed frog</name>
    <dbReference type="NCBI Taxonomy" id="8355"/>
    <lineage>
        <taxon>Eukaryota</taxon>
        <taxon>Metazoa</taxon>
        <taxon>Chordata</taxon>
        <taxon>Craniata</taxon>
        <taxon>Vertebrata</taxon>
        <taxon>Euteleostomi</taxon>
        <taxon>Amphibia</taxon>
        <taxon>Batrachia</taxon>
        <taxon>Anura</taxon>
        <taxon>Pipoidea</taxon>
        <taxon>Pipidae</taxon>
        <taxon>Xenopodinae</taxon>
        <taxon>Xenopus</taxon>
        <taxon>Xenopus</taxon>
    </lineage>
</organism>
<reference evidence="4" key="1">
    <citation type="submission" date="2025-08" db="UniProtKB">
        <authorList>
            <consortium name="RefSeq"/>
        </authorList>
    </citation>
    <scope>IDENTIFICATION</scope>
    <source>
        <strain evidence="4">J_2021</strain>
        <tissue evidence="4">Erythrocytes</tissue>
    </source>
</reference>
<feature type="compositionally biased region" description="Polar residues" evidence="1">
    <location>
        <begin position="141"/>
        <end position="174"/>
    </location>
</feature>
<evidence type="ECO:0000313" key="3">
    <source>
        <dbReference type="Proteomes" id="UP000186698"/>
    </source>
</evidence>
<dbReference type="PANTHER" id="PTHR23098:SF23">
    <property type="entry name" value="MYB-RELATED TRANSCRIPTION FACTOR, PARTNER OF PROFILIN-LIKE ISOFORM X2-RELATED"/>
    <property type="match status" value="1"/>
</dbReference>
<dbReference type="GeneID" id="121394761"/>
<dbReference type="Pfam" id="PF13873">
    <property type="entry name" value="Myb_DNA-bind_5"/>
    <property type="match status" value="1"/>
</dbReference>
<feature type="compositionally biased region" description="Polar residues" evidence="1">
    <location>
        <begin position="212"/>
        <end position="228"/>
    </location>
</feature>
<accession>A0A8J1KYX0</accession>
<name>A0A8J1KYX0_XENLA</name>